<dbReference type="InterPro" id="IPR011989">
    <property type="entry name" value="ARM-like"/>
</dbReference>
<dbReference type="InterPro" id="IPR032413">
    <property type="entry name" value="Arm_3"/>
</dbReference>
<sequence>MDAGGAWSDDNSQQLEGTIHFRKLVSNANNPKIDEVIQSGVVPRLVEFLARDDFPRLQVEAAWVITNIASGTSEDTKVVIDHGAVPILVKLLSSPDDDVREQAVWALANVAGDSPSCRDLVLSHGALIPLLSQFNDQAKSSMLRLAVWTLSNFCRGKPQPPFDQVRPALPALARLIFLDDIEVMTDACWALSYLSDGTNDKIQAVIEAGVCGRLVELLRTIGSRMALVFPTRYTMSSRLSYVRIPDLAVIEADLIAAMINLYRNAESDIKIEIAWALSNVASNATDEQIKNMVNLDYIKPLCDFLVCPNPRTVTVCLKGLENILKVAEAEKSSGNTRYANLYVQMIDDVGGLEKMENLKSHDDTKISEKAVKIIKSIGGNDLSVPSGGFNCL</sequence>
<evidence type="ECO:0000256" key="2">
    <source>
        <dbReference type="ARBA" id="ARBA00022448"/>
    </source>
</evidence>
<keyword evidence="4" id="KW-0653">Protein transport</keyword>
<keyword evidence="7" id="KW-1185">Reference proteome</keyword>
<feature type="repeat" description="ARM" evidence="5">
    <location>
        <begin position="83"/>
        <end position="125"/>
    </location>
</feature>
<proteinExistence type="inferred from homology"/>
<evidence type="ECO:0008006" key="8">
    <source>
        <dbReference type="Google" id="ProtNLM"/>
    </source>
</evidence>
<dbReference type="GO" id="GO:0015031">
    <property type="term" value="P:protein transport"/>
    <property type="evidence" value="ECO:0007669"/>
    <property type="project" value="UniProtKB-KW"/>
</dbReference>
<keyword evidence="2" id="KW-0813">Transport</keyword>
<dbReference type="InterPro" id="IPR016024">
    <property type="entry name" value="ARM-type_fold"/>
</dbReference>
<reference evidence="7" key="1">
    <citation type="journal article" date="2017" name="Front. Plant Sci.">
        <title>Climate Clever Clovers: New Paradigm to Reduce the Environmental Footprint of Ruminants by Breeding Low Methanogenic Forages Utilizing Haplotype Variation.</title>
        <authorList>
            <person name="Kaur P."/>
            <person name="Appels R."/>
            <person name="Bayer P.E."/>
            <person name="Keeble-Gagnere G."/>
            <person name="Wang J."/>
            <person name="Hirakawa H."/>
            <person name="Shirasawa K."/>
            <person name="Vercoe P."/>
            <person name="Stefanova K."/>
            <person name="Durmic Z."/>
            <person name="Nichols P."/>
            <person name="Revell C."/>
            <person name="Isobe S.N."/>
            <person name="Edwards D."/>
            <person name="Erskine W."/>
        </authorList>
    </citation>
    <scope>NUCLEOTIDE SEQUENCE [LARGE SCALE GENOMIC DNA]</scope>
    <source>
        <strain evidence="7">cv. Daliak</strain>
    </source>
</reference>
<gene>
    <name evidence="6" type="ORF">TSUD_182360</name>
</gene>
<dbReference type="OrthoDB" id="29145at2759"/>
<dbReference type="InterPro" id="IPR000225">
    <property type="entry name" value="Armadillo"/>
</dbReference>
<dbReference type="SUPFAM" id="SSF48371">
    <property type="entry name" value="ARM repeat"/>
    <property type="match status" value="1"/>
</dbReference>
<dbReference type="AlphaFoldDB" id="A0A2Z6LGN6"/>
<organism evidence="6 7">
    <name type="scientific">Trifolium subterraneum</name>
    <name type="common">Subterranean clover</name>
    <dbReference type="NCBI Taxonomy" id="3900"/>
    <lineage>
        <taxon>Eukaryota</taxon>
        <taxon>Viridiplantae</taxon>
        <taxon>Streptophyta</taxon>
        <taxon>Embryophyta</taxon>
        <taxon>Tracheophyta</taxon>
        <taxon>Spermatophyta</taxon>
        <taxon>Magnoliopsida</taxon>
        <taxon>eudicotyledons</taxon>
        <taxon>Gunneridae</taxon>
        <taxon>Pentapetalae</taxon>
        <taxon>rosids</taxon>
        <taxon>fabids</taxon>
        <taxon>Fabales</taxon>
        <taxon>Fabaceae</taxon>
        <taxon>Papilionoideae</taxon>
        <taxon>50 kb inversion clade</taxon>
        <taxon>NPAAA clade</taxon>
        <taxon>Hologalegina</taxon>
        <taxon>IRL clade</taxon>
        <taxon>Trifolieae</taxon>
        <taxon>Trifolium</taxon>
    </lineage>
</organism>
<accession>A0A2Z6LGN6</accession>
<comment type="similarity">
    <text evidence="1">Belongs to the importin alpha family.</text>
</comment>
<evidence type="ECO:0000256" key="4">
    <source>
        <dbReference type="ARBA" id="ARBA00022927"/>
    </source>
</evidence>
<dbReference type="PANTHER" id="PTHR23316">
    <property type="entry name" value="IMPORTIN ALPHA"/>
    <property type="match status" value="1"/>
</dbReference>
<dbReference type="Gene3D" id="1.25.10.10">
    <property type="entry name" value="Leucine-rich Repeat Variant"/>
    <property type="match status" value="1"/>
</dbReference>
<evidence type="ECO:0000313" key="6">
    <source>
        <dbReference type="EMBL" id="GAU12522.1"/>
    </source>
</evidence>
<dbReference type="Pfam" id="PF00514">
    <property type="entry name" value="Arm"/>
    <property type="match status" value="3"/>
</dbReference>
<feature type="repeat" description="ARM" evidence="5">
    <location>
        <begin position="40"/>
        <end position="83"/>
    </location>
</feature>
<keyword evidence="3" id="KW-0677">Repeat</keyword>
<name>A0A2Z6LGN6_TRISU</name>
<dbReference type="PROSITE" id="PS50176">
    <property type="entry name" value="ARM_REPEAT"/>
    <property type="match status" value="2"/>
</dbReference>
<dbReference type="Pfam" id="PF16186">
    <property type="entry name" value="Arm_3"/>
    <property type="match status" value="1"/>
</dbReference>
<dbReference type="Proteomes" id="UP000242715">
    <property type="component" value="Unassembled WGS sequence"/>
</dbReference>
<evidence type="ECO:0000256" key="1">
    <source>
        <dbReference type="ARBA" id="ARBA00010394"/>
    </source>
</evidence>
<evidence type="ECO:0000313" key="7">
    <source>
        <dbReference type="Proteomes" id="UP000242715"/>
    </source>
</evidence>
<evidence type="ECO:0000256" key="5">
    <source>
        <dbReference type="PROSITE-ProRule" id="PRU00259"/>
    </source>
</evidence>
<evidence type="ECO:0000256" key="3">
    <source>
        <dbReference type="ARBA" id="ARBA00022737"/>
    </source>
</evidence>
<protein>
    <recommendedName>
        <fullName evidence="8">Importin subunit alpha</fullName>
    </recommendedName>
</protein>
<dbReference type="EMBL" id="DF973123">
    <property type="protein sequence ID" value="GAU12522.1"/>
    <property type="molecule type" value="Genomic_DNA"/>
</dbReference>
<dbReference type="SMART" id="SM00185">
    <property type="entry name" value="ARM"/>
    <property type="match status" value="7"/>
</dbReference>